<gene>
    <name evidence="7" type="ORF">TVAG_127390</name>
</gene>
<dbReference type="SMR" id="A2E806"/>
<dbReference type="EC" id="2.7.11.1" evidence="1"/>
<comment type="similarity">
    <text evidence="5">Belongs to the protein kinase superfamily.</text>
</comment>
<dbReference type="PROSITE" id="PS50011">
    <property type="entry name" value="PROTEIN_KINASE_DOM"/>
    <property type="match status" value="1"/>
</dbReference>
<dbReference type="PROSITE" id="PS00107">
    <property type="entry name" value="PROTEIN_KINASE_ATP"/>
    <property type="match status" value="1"/>
</dbReference>
<dbReference type="AlphaFoldDB" id="A2E806"/>
<dbReference type="PANTHER" id="PTHR11909">
    <property type="entry name" value="CASEIN KINASE-RELATED"/>
    <property type="match status" value="1"/>
</dbReference>
<feature type="domain" description="Protein kinase" evidence="6">
    <location>
        <begin position="19"/>
        <end position="278"/>
    </location>
</feature>
<dbReference type="FunFam" id="1.10.510.10:FF:000886">
    <property type="entry name" value="CK1 family protein kinase"/>
    <property type="match status" value="1"/>
</dbReference>
<keyword evidence="7" id="KW-0808">Transferase</keyword>
<dbReference type="VEuPathDB" id="TrichDB:TVAGG3_0213220"/>
<proteinExistence type="inferred from homology"/>
<keyword evidence="3 4" id="KW-0067">ATP-binding</keyword>
<dbReference type="InterPro" id="IPR017441">
    <property type="entry name" value="Protein_kinase_ATP_BS"/>
</dbReference>
<dbReference type="SMART" id="SM00220">
    <property type="entry name" value="S_TKc"/>
    <property type="match status" value="1"/>
</dbReference>
<dbReference type="InParanoid" id="A2E806"/>
<name>A2E806_TRIV3</name>
<dbReference type="VEuPathDB" id="TrichDB:TVAG_127390"/>
<protein>
    <recommendedName>
        <fullName evidence="1">non-specific serine/threonine protein kinase</fullName>
        <ecNumber evidence="1">2.7.11.1</ecNumber>
    </recommendedName>
</protein>
<dbReference type="InterPro" id="IPR050235">
    <property type="entry name" value="CK1_Ser-Thr_kinase"/>
</dbReference>
<evidence type="ECO:0000256" key="1">
    <source>
        <dbReference type="ARBA" id="ARBA00012513"/>
    </source>
</evidence>
<dbReference type="KEGG" id="tva:4769184"/>
<dbReference type="InterPro" id="IPR000719">
    <property type="entry name" value="Prot_kinase_dom"/>
</dbReference>
<keyword evidence="8" id="KW-1185">Reference proteome</keyword>
<evidence type="ECO:0000313" key="7">
    <source>
        <dbReference type="EMBL" id="EAY11232.1"/>
    </source>
</evidence>
<evidence type="ECO:0000256" key="5">
    <source>
        <dbReference type="RuleBase" id="RU000304"/>
    </source>
</evidence>
<evidence type="ECO:0000256" key="3">
    <source>
        <dbReference type="ARBA" id="ARBA00022840"/>
    </source>
</evidence>
<sequence>MSTRRDRILFTPNDKISHYTIIKLLGQGGYGDIYAVSDDTNGQIYAMKVEPNNAERQGLNFETNLMRRLQDSNLFPHFQEFGETNTHNFLVMGLYGPSISNTRRQLQQHHYTLSSALRIGLYMVRCIKDFHVHGFIHRDIKPGNFLLNPGSNNPLVLIDYGLSREFIDPSTGMPYPERAHCGFRGTSKYASISAHENKDLSWKDDLISWMYSMIELIDGRLPWLSGRDFERTHRMKLTIPARTLFSSLPGEFIDIWRHLNYLRFNERPNYEQIEDLIIKSMAKNNISPSMPFDWEYLKPTVIREFSPLAVLPKASECGMSIHVPFSLHAASDSPGTSQCGPCSIA</sequence>
<dbReference type="OMA" id="HIRRETC"/>
<evidence type="ECO:0000313" key="8">
    <source>
        <dbReference type="Proteomes" id="UP000001542"/>
    </source>
</evidence>
<dbReference type="Gene3D" id="1.10.510.10">
    <property type="entry name" value="Transferase(Phosphotransferase) domain 1"/>
    <property type="match status" value="1"/>
</dbReference>
<dbReference type="GO" id="GO:0005737">
    <property type="term" value="C:cytoplasm"/>
    <property type="evidence" value="ECO:0000318"/>
    <property type="project" value="GO_Central"/>
</dbReference>
<dbReference type="InterPro" id="IPR008271">
    <property type="entry name" value="Ser/Thr_kinase_AS"/>
</dbReference>
<dbReference type="GO" id="GO:0007165">
    <property type="term" value="P:signal transduction"/>
    <property type="evidence" value="ECO:0000318"/>
    <property type="project" value="GO_Central"/>
</dbReference>
<dbReference type="EMBL" id="DS113323">
    <property type="protein sequence ID" value="EAY11232.1"/>
    <property type="molecule type" value="Genomic_DNA"/>
</dbReference>
<keyword evidence="2 4" id="KW-0547">Nucleotide-binding</keyword>
<dbReference type="STRING" id="5722.A2E806"/>
<dbReference type="RefSeq" id="XP_001323455.1">
    <property type="nucleotide sequence ID" value="XM_001323420.1"/>
</dbReference>
<dbReference type="Pfam" id="PF00069">
    <property type="entry name" value="Pkinase"/>
    <property type="match status" value="1"/>
</dbReference>
<dbReference type="GO" id="GO:0004674">
    <property type="term" value="F:protein serine/threonine kinase activity"/>
    <property type="evidence" value="ECO:0000318"/>
    <property type="project" value="GO_Central"/>
</dbReference>
<accession>A2E806</accession>
<reference evidence="7" key="1">
    <citation type="submission" date="2006-10" db="EMBL/GenBank/DDBJ databases">
        <authorList>
            <person name="Amadeo P."/>
            <person name="Zhao Q."/>
            <person name="Wortman J."/>
            <person name="Fraser-Liggett C."/>
            <person name="Carlton J."/>
        </authorList>
    </citation>
    <scope>NUCLEOTIDE SEQUENCE</scope>
    <source>
        <strain evidence="7">G3</strain>
    </source>
</reference>
<dbReference type="PROSITE" id="PS00108">
    <property type="entry name" value="PROTEIN_KINASE_ST"/>
    <property type="match status" value="1"/>
</dbReference>
<feature type="binding site" evidence="4">
    <location>
        <position position="48"/>
    </location>
    <ligand>
        <name>ATP</name>
        <dbReference type="ChEBI" id="CHEBI:30616"/>
    </ligand>
</feature>
<keyword evidence="7" id="KW-0418">Kinase</keyword>
<reference evidence="7" key="2">
    <citation type="journal article" date="2007" name="Science">
        <title>Draft genome sequence of the sexually transmitted pathogen Trichomonas vaginalis.</title>
        <authorList>
            <person name="Carlton J.M."/>
            <person name="Hirt R.P."/>
            <person name="Silva J.C."/>
            <person name="Delcher A.L."/>
            <person name="Schatz M."/>
            <person name="Zhao Q."/>
            <person name="Wortman J.R."/>
            <person name="Bidwell S.L."/>
            <person name="Alsmark U.C.M."/>
            <person name="Besteiro S."/>
            <person name="Sicheritz-Ponten T."/>
            <person name="Noel C.J."/>
            <person name="Dacks J.B."/>
            <person name="Foster P.G."/>
            <person name="Simillion C."/>
            <person name="Van de Peer Y."/>
            <person name="Miranda-Saavedra D."/>
            <person name="Barton G.J."/>
            <person name="Westrop G.D."/>
            <person name="Mueller S."/>
            <person name="Dessi D."/>
            <person name="Fiori P.L."/>
            <person name="Ren Q."/>
            <person name="Paulsen I."/>
            <person name="Zhang H."/>
            <person name="Bastida-Corcuera F.D."/>
            <person name="Simoes-Barbosa A."/>
            <person name="Brown M.T."/>
            <person name="Hayes R.D."/>
            <person name="Mukherjee M."/>
            <person name="Okumura C.Y."/>
            <person name="Schneider R."/>
            <person name="Smith A.J."/>
            <person name="Vanacova S."/>
            <person name="Villalvazo M."/>
            <person name="Haas B.J."/>
            <person name="Pertea M."/>
            <person name="Feldblyum T.V."/>
            <person name="Utterback T.R."/>
            <person name="Shu C.L."/>
            <person name="Osoegawa K."/>
            <person name="de Jong P.J."/>
            <person name="Hrdy I."/>
            <person name="Horvathova L."/>
            <person name="Zubacova Z."/>
            <person name="Dolezal P."/>
            <person name="Malik S.B."/>
            <person name="Logsdon J.M. Jr."/>
            <person name="Henze K."/>
            <person name="Gupta A."/>
            <person name="Wang C.C."/>
            <person name="Dunne R.L."/>
            <person name="Upcroft J.A."/>
            <person name="Upcroft P."/>
            <person name="White O."/>
            <person name="Salzberg S.L."/>
            <person name="Tang P."/>
            <person name="Chiu C.-H."/>
            <person name="Lee Y.-S."/>
            <person name="Embley T.M."/>
            <person name="Coombs G.H."/>
            <person name="Mottram J.C."/>
            <person name="Tachezy J."/>
            <person name="Fraser-Liggett C.M."/>
            <person name="Johnson P.J."/>
        </authorList>
    </citation>
    <scope>NUCLEOTIDE SEQUENCE [LARGE SCALE GENOMIC DNA]</scope>
    <source>
        <strain evidence="7">G3</strain>
    </source>
</reference>
<dbReference type="eggNOG" id="KOG1164">
    <property type="taxonomic scope" value="Eukaryota"/>
</dbReference>
<dbReference type="SUPFAM" id="SSF56112">
    <property type="entry name" value="Protein kinase-like (PK-like)"/>
    <property type="match status" value="1"/>
</dbReference>
<keyword evidence="5" id="KW-0723">Serine/threonine-protein kinase</keyword>
<evidence type="ECO:0000259" key="6">
    <source>
        <dbReference type="PROSITE" id="PS50011"/>
    </source>
</evidence>
<evidence type="ECO:0000256" key="2">
    <source>
        <dbReference type="ARBA" id="ARBA00022741"/>
    </source>
</evidence>
<organism evidence="7 8">
    <name type="scientific">Trichomonas vaginalis (strain ATCC PRA-98 / G3)</name>
    <dbReference type="NCBI Taxonomy" id="412133"/>
    <lineage>
        <taxon>Eukaryota</taxon>
        <taxon>Metamonada</taxon>
        <taxon>Parabasalia</taxon>
        <taxon>Trichomonadida</taxon>
        <taxon>Trichomonadidae</taxon>
        <taxon>Trichomonas</taxon>
    </lineage>
</organism>
<dbReference type="OrthoDB" id="5979581at2759"/>
<dbReference type="GO" id="GO:0005634">
    <property type="term" value="C:nucleus"/>
    <property type="evidence" value="ECO:0000318"/>
    <property type="project" value="GO_Central"/>
</dbReference>
<dbReference type="Proteomes" id="UP000001542">
    <property type="component" value="Unassembled WGS sequence"/>
</dbReference>
<dbReference type="GO" id="GO:0005524">
    <property type="term" value="F:ATP binding"/>
    <property type="evidence" value="ECO:0007669"/>
    <property type="project" value="UniProtKB-UniRule"/>
</dbReference>
<evidence type="ECO:0000256" key="4">
    <source>
        <dbReference type="PROSITE-ProRule" id="PRU10141"/>
    </source>
</evidence>
<dbReference type="InterPro" id="IPR011009">
    <property type="entry name" value="Kinase-like_dom_sf"/>
</dbReference>